<name>A0A9P7NA39_9HYPO</name>
<sequence length="229" mass="25937">MGQICSGPRKTPGSDPPLPLLNRTMLLQALRTVATSVAKTGGNLTVVAVGGAVNTIYLQSRETTRDIDFFNAYLGPDDVNKLATAARDAIKRNKGLGEDWFNSRALFFVPNDKHQALTDEAFSQREIIFEEPGLTVLAAPWNYAFCCKVDRIARAGHGDPRPYDLDDAMHYLARYLRPFKQDVGQIAREKIRAWFVRYSLEWTESTDEVLDRVSERYVTYFNLYYSVIT</sequence>
<comment type="caution">
    <text evidence="2">The sequence shown here is derived from an EMBL/GenBank/DDBJ whole genome shotgun (WGS) entry which is preliminary data.</text>
</comment>
<dbReference type="OrthoDB" id="3348320at2759"/>
<dbReference type="EMBL" id="SRPW01001108">
    <property type="protein sequence ID" value="KAG6006971.1"/>
    <property type="molecule type" value="Genomic_DNA"/>
</dbReference>
<proteinExistence type="predicted"/>
<keyword evidence="3" id="KW-1185">Reference proteome</keyword>
<evidence type="ECO:0000313" key="3">
    <source>
        <dbReference type="Proteomes" id="UP000748025"/>
    </source>
</evidence>
<dbReference type="Proteomes" id="UP000748025">
    <property type="component" value="Unassembled WGS sequence"/>
</dbReference>
<dbReference type="InterPro" id="IPR056004">
    <property type="entry name" value="DUF7582"/>
</dbReference>
<dbReference type="AlphaFoldDB" id="A0A9P7NA39"/>
<evidence type="ECO:0000259" key="1">
    <source>
        <dbReference type="Pfam" id="PF24483"/>
    </source>
</evidence>
<reference evidence="2" key="1">
    <citation type="journal article" date="2020" name="bioRxiv">
        <title>Whole genome comparisons of ergot fungi reveals the divergence and evolution of species within the genus Claviceps are the result of varying mechanisms driving genome evolution and host range expansion.</title>
        <authorList>
            <person name="Wyka S.A."/>
            <person name="Mondo S.J."/>
            <person name="Liu M."/>
            <person name="Dettman J."/>
            <person name="Nalam V."/>
            <person name="Broders K.D."/>
        </authorList>
    </citation>
    <scope>NUCLEOTIDE SEQUENCE</scope>
    <source>
        <strain evidence="2">CCC 602</strain>
    </source>
</reference>
<accession>A0A9P7NA39</accession>
<dbReference type="Pfam" id="PF24483">
    <property type="entry name" value="DUF7582"/>
    <property type="match status" value="1"/>
</dbReference>
<protein>
    <recommendedName>
        <fullName evidence="1">DUF7582 domain-containing protein</fullName>
    </recommendedName>
</protein>
<feature type="domain" description="DUF7582" evidence="1">
    <location>
        <begin position="26"/>
        <end position="221"/>
    </location>
</feature>
<organism evidence="2 3">
    <name type="scientific">Claviceps pusilla</name>
    <dbReference type="NCBI Taxonomy" id="123648"/>
    <lineage>
        <taxon>Eukaryota</taxon>
        <taxon>Fungi</taxon>
        <taxon>Dikarya</taxon>
        <taxon>Ascomycota</taxon>
        <taxon>Pezizomycotina</taxon>
        <taxon>Sordariomycetes</taxon>
        <taxon>Hypocreomycetidae</taxon>
        <taxon>Hypocreales</taxon>
        <taxon>Clavicipitaceae</taxon>
        <taxon>Claviceps</taxon>
    </lineage>
</organism>
<gene>
    <name evidence="2" type="ORF">E4U43_000372</name>
</gene>
<evidence type="ECO:0000313" key="2">
    <source>
        <dbReference type="EMBL" id="KAG6006971.1"/>
    </source>
</evidence>